<dbReference type="GO" id="GO:0005886">
    <property type="term" value="C:plasma membrane"/>
    <property type="evidence" value="ECO:0007669"/>
    <property type="project" value="UniProtKB-SubCell"/>
</dbReference>
<evidence type="ECO:0000256" key="2">
    <source>
        <dbReference type="ARBA" id="ARBA00022448"/>
    </source>
</evidence>
<evidence type="ECO:0000256" key="4">
    <source>
        <dbReference type="ARBA" id="ARBA00023065"/>
    </source>
</evidence>
<dbReference type="OrthoDB" id="3186352at2"/>
<keyword evidence="5 7" id="KW-0472">Membrane</keyword>
<keyword evidence="3 7" id="KW-0375">Hydrogen ion transport</keyword>
<comment type="function">
    <text evidence="7">This protein is part of the stalk that links CF(0) to CF(1). It either transmits conformational changes from CF(0) to CF(1) or is implicated in proton conduction.</text>
</comment>
<keyword evidence="2 7" id="KW-0813">Transport</keyword>
<dbReference type="Proteomes" id="UP000070675">
    <property type="component" value="Unassembled WGS sequence"/>
</dbReference>
<proteinExistence type="inferred from homology"/>
<comment type="function">
    <text evidence="7">F(1)F(0) ATP synthase produces ATP from ADP in the presence of a proton or sodium gradient. F-type ATPases consist of two structural domains, F(1) containing the extramembraneous catalytic core and F(0) containing the membrane proton channel, linked together by a central stalk and a peripheral stalk. During catalysis, ATP synthesis in the catalytic domain of F(1) is coupled via a rotary mechanism of the central stalk subunits to proton translocation.</text>
</comment>
<gene>
    <name evidence="7" type="primary">atpH</name>
    <name evidence="8" type="ORF">HMPREF3192_00314</name>
</gene>
<keyword evidence="7" id="KW-1003">Cell membrane</keyword>
<dbReference type="AlphaFoldDB" id="A0A133XWB7"/>
<dbReference type="STRING" id="1393034.HMPREF3192_00314"/>
<dbReference type="GO" id="GO:0045259">
    <property type="term" value="C:proton-transporting ATP synthase complex"/>
    <property type="evidence" value="ECO:0007669"/>
    <property type="project" value="UniProtKB-KW"/>
</dbReference>
<dbReference type="EMBL" id="LSCR01000005">
    <property type="protein sequence ID" value="KXB35237.1"/>
    <property type="molecule type" value="Genomic_DNA"/>
</dbReference>
<dbReference type="PATRIC" id="fig|1393034.3.peg.308"/>
<sequence length="156" mass="17408">MSNSPKDPTRAEIYARSLIAEEQKTKLPPKDPAQLDQAIKFLSEVFETLVTMRSNNDLGLLDQVVSEYKNILDSKTDVIQVKCTTAVSMDDQLRQAVRVKLEKELNTAVSLVENVDPSILGGIVLEIRGDRYDASIRAQLMNVKEALYATYFGSDV</sequence>
<keyword evidence="4 7" id="KW-0406">Ion transport</keyword>
<accession>A0A133XWB7</accession>
<organism evidence="8 9">
    <name type="scientific">Atopobium deltae</name>
    <dbReference type="NCBI Taxonomy" id="1393034"/>
    <lineage>
        <taxon>Bacteria</taxon>
        <taxon>Bacillati</taxon>
        <taxon>Actinomycetota</taxon>
        <taxon>Coriobacteriia</taxon>
        <taxon>Coriobacteriales</taxon>
        <taxon>Atopobiaceae</taxon>
        <taxon>Atopobium</taxon>
    </lineage>
</organism>
<protein>
    <recommendedName>
        <fullName evidence="7">ATP synthase subunit delta</fullName>
    </recommendedName>
    <alternativeName>
        <fullName evidence="7">ATP synthase F(1) sector subunit delta</fullName>
    </alternativeName>
    <alternativeName>
        <fullName evidence="7">F-type ATPase subunit delta</fullName>
        <shortName evidence="7">F-ATPase subunit delta</shortName>
    </alternativeName>
</protein>
<evidence type="ECO:0000313" key="9">
    <source>
        <dbReference type="Proteomes" id="UP000070675"/>
    </source>
</evidence>
<dbReference type="Pfam" id="PF00213">
    <property type="entry name" value="OSCP"/>
    <property type="match status" value="1"/>
</dbReference>
<evidence type="ECO:0000256" key="1">
    <source>
        <dbReference type="ARBA" id="ARBA00004370"/>
    </source>
</evidence>
<dbReference type="HAMAP" id="MF_01416">
    <property type="entry name" value="ATP_synth_delta_bact"/>
    <property type="match status" value="1"/>
</dbReference>
<evidence type="ECO:0000256" key="6">
    <source>
        <dbReference type="ARBA" id="ARBA00023310"/>
    </source>
</evidence>
<dbReference type="InterPro" id="IPR000711">
    <property type="entry name" value="ATPase_OSCP/dsu"/>
</dbReference>
<evidence type="ECO:0000256" key="7">
    <source>
        <dbReference type="HAMAP-Rule" id="MF_01416"/>
    </source>
</evidence>
<keyword evidence="6 7" id="KW-0066">ATP synthesis</keyword>
<keyword evidence="9" id="KW-1185">Reference proteome</keyword>
<dbReference type="GO" id="GO:0046933">
    <property type="term" value="F:proton-transporting ATP synthase activity, rotational mechanism"/>
    <property type="evidence" value="ECO:0007669"/>
    <property type="project" value="UniProtKB-UniRule"/>
</dbReference>
<comment type="caution">
    <text evidence="8">The sequence shown here is derived from an EMBL/GenBank/DDBJ whole genome shotgun (WGS) entry which is preliminary data.</text>
</comment>
<comment type="subcellular location">
    <subcellularLocation>
        <location evidence="7">Cell membrane</location>
        <topology evidence="7">Peripheral membrane protein</topology>
    </subcellularLocation>
    <subcellularLocation>
        <location evidence="1">Membrane</location>
    </subcellularLocation>
</comment>
<dbReference type="PRINTS" id="PR00125">
    <property type="entry name" value="ATPASEDELTA"/>
</dbReference>
<evidence type="ECO:0000256" key="5">
    <source>
        <dbReference type="ARBA" id="ARBA00023136"/>
    </source>
</evidence>
<comment type="similarity">
    <text evidence="7">Belongs to the ATPase delta chain family.</text>
</comment>
<evidence type="ECO:0000313" key="8">
    <source>
        <dbReference type="EMBL" id="KXB35237.1"/>
    </source>
</evidence>
<evidence type="ECO:0000256" key="3">
    <source>
        <dbReference type="ARBA" id="ARBA00022781"/>
    </source>
</evidence>
<dbReference type="RefSeq" id="WP_066304701.1">
    <property type="nucleotide sequence ID" value="NZ_KQ959486.1"/>
</dbReference>
<keyword evidence="7" id="KW-0139">CF(1)</keyword>
<reference evidence="9" key="1">
    <citation type="submission" date="2016-01" db="EMBL/GenBank/DDBJ databases">
        <authorList>
            <person name="Mitreva M."/>
            <person name="Pepin K.H."/>
            <person name="Mihindukulasuriya K.A."/>
            <person name="Fulton R."/>
            <person name="Fronick C."/>
            <person name="O'Laughlin M."/>
            <person name="Miner T."/>
            <person name="Herter B."/>
            <person name="Rosa B.A."/>
            <person name="Cordes M."/>
            <person name="Tomlinson C."/>
            <person name="Wollam A."/>
            <person name="Palsikar V.B."/>
            <person name="Mardis E.R."/>
            <person name="Wilson R.K."/>
        </authorList>
    </citation>
    <scope>NUCLEOTIDE SEQUENCE [LARGE SCALE GENOMIC DNA]</scope>
    <source>
        <strain evidence="9">DNF00019</strain>
    </source>
</reference>
<name>A0A133XWB7_9ACTN</name>
<dbReference type="PANTHER" id="PTHR11910">
    <property type="entry name" value="ATP SYNTHASE DELTA CHAIN"/>
    <property type="match status" value="1"/>
</dbReference>